<dbReference type="InterPro" id="IPR001849">
    <property type="entry name" value="PH_domain"/>
</dbReference>
<feature type="region of interest" description="Disordered" evidence="7">
    <location>
        <begin position="132"/>
        <end position="154"/>
    </location>
</feature>
<dbReference type="SMART" id="SM00220">
    <property type="entry name" value="S_TKc"/>
    <property type="match status" value="1"/>
</dbReference>
<dbReference type="GO" id="GO:0005524">
    <property type="term" value="F:ATP binding"/>
    <property type="evidence" value="ECO:0007669"/>
    <property type="project" value="UniProtKB-UniRule"/>
</dbReference>
<dbReference type="Gene3D" id="2.30.29.30">
    <property type="entry name" value="Pleckstrin-homology domain (PH domain)/Phosphotyrosine-binding domain (PTB)"/>
    <property type="match status" value="1"/>
</dbReference>
<dbReference type="SUPFAM" id="SSF50729">
    <property type="entry name" value="PH domain-like"/>
    <property type="match status" value="1"/>
</dbReference>
<dbReference type="InterPro" id="IPR018247">
    <property type="entry name" value="EF_Hand_1_Ca_BS"/>
</dbReference>
<dbReference type="PROSITE" id="PS00018">
    <property type="entry name" value="EF_HAND_1"/>
    <property type="match status" value="1"/>
</dbReference>
<comment type="subunit">
    <text evidence="1">Monomer.</text>
</comment>
<keyword evidence="2 6" id="KW-0547">Nucleotide-binding</keyword>
<dbReference type="FunFam" id="1.10.510.10:FF:000571">
    <property type="entry name" value="Maternal embryonic leucine zipper kinase"/>
    <property type="match status" value="1"/>
</dbReference>
<comment type="similarity">
    <text evidence="5">Belongs to the protein kinase superfamily. Ser/Thr protein kinase family. CDPK subfamily.</text>
</comment>
<feature type="region of interest" description="Disordered" evidence="7">
    <location>
        <begin position="227"/>
        <end position="247"/>
    </location>
</feature>
<evidence type="ECO:0000256" key="1">
    <source>
        <dbReference type="ARBA" id="ARBA00011245"/>
    </source>
</evidence>
<keyword evidence="3" id="KW-0106">Calcium</keyword>
<evidence type="ECO:0000259" key="8">
    <source>
        <dbReference type="PROSITE" id="PS50003"/>
    </source>
</evidence>
<dbReference type="SMART" id="SM00233">
    <property type="entry name" value="PH"/>
    <property type="match status" value="1"/>
</dbReference>
<feature type="domain" description="PH" evidence="8">
    <location>
        <begin position="722"/>
        <end position="821"/>
    </location>
</feature>
<proteinExistence type="inferred from homology"/>
<dbReference type="InterPro" id="IPR011992">
    <property type="entry name" value="EF-hand-dom_pair"/>
</dbReference>
<sequence>MRLSLPKLPTLDKEPLRRCTRRFDSNELEVLQQIYKELSLRSQSNGIDKETFLQYFDLPGLWGERLFRHFDANESSNVELEEFLAGIAACCRGTRSEKIAILFHVFDLNDDGLVQKSELVTMLSNFPVMTNTMTRRPQEPPGVHTAKRAMPGGVAQPRGNYGWTGGESGVSEAHLRVPGFDDPVNIKKSIHQVEPQWEDLASSISKLSFASRMSSELQLNVEAMDSVGTASPDTPHTGGREEGGNADGGGWVSLGLAPSMICGSEKPWDVPLNEEEVETGDVSYTSSADNSVASNTPRTRNHYAEEALSSGGTSSWIPFSPEACLSEDETKIPSIRINDGDATADGGARAPSPFYGSQCVEVQPLQDSVAATIAAAAVVEKDRLTGGDGTALDVLAEQIVEDCRFTEHGSLDFDAFKAWLDRNNLVLTMFSEYLHEEVWGLQGNAFKSSPESRLLMQSTGTGTGSCTEQTSVSAETASVDASKGADLTFQNKAAQRMVYRMFLASGQQAQAFEDCTASLEKVVSEELLQYIHHVSSNAQGEADARADGRSTSCGTGGVGASPMALSFERDYLSCPSCNTPFFMCPLCFKKQYSLSLHIENEVYIRCDDCAAQDKEARFVECWICKWNFSGAMRMALLEQHRQQVQEPQREDTSSASVLATPSSPCLSLLRENRRSLIRPTVSVAQTTSLGDWAEDASAADRAFDARTRSTSSRDWPRALAKMPNLTGYMYKRGKRFYQWEKRYYVLIDNLLYYYVNENSARPRGCIFLEGCYLDSLPGSELSSMFGFSICHKGYRLNRRKLFVATKAEFFEWVEALSAAMKQQSLMQLYTVCEQLGHGKFSVVYRAIHKATGEEYAVKIVDKTKICSQERDLLRSEIAILRLLRHQHVIYLKDVSDMRDSLYIVMELVRGGELYDLINQRHRFTEAHTHRIICQLLQIVAYLHKCGIIHRDIKPENILLTDKSEAATIKLTDFGLSTLCGPKELLTQPCGTMAYVAPEVLTLEGYNQKVDVWSIGVIMYLLLRGRLPFPVKQVITVDLRQHYRVRFDSKHWDVVSPSAKDLIARMLQPDPAARITVFEALEHIWVRNFVAVNHDEAYGTVGAPETTNELIRSLRTSTDTTFVIPYSESCIRNLNALQAEDAEHFLSPVQE</sequence>
<keyword evidence="11" id="KW-0808">Transferase</keyword>
<evidence type="ECO:0000259" key="9">
    <source>
        <dbReference type="PROSITE" id="PS50011"/>
    </source>
</evidence>
<evidence type="ECO:0000313" key="11">
    <source>
        <dbReference type="EMBL" id="GIX65341.1"/>
    </source>
</evidence>
<dbReference type="GO" id="GO:0004672">
    <property type="term" value="F:protein kinase activity"/>
    <property type="evidence" value="ECO:0007669"/>
    <property type="project" value="InterPro"/>
</dbReference>
<evidence type="ECO:0000256" key="2">
    <source>
        <dbReference type="ARBA" id="ARBA00022741"/>
    </source>
</evidence>
<keyword evidence="12" id="KW-1185">Reference proteome</keyword>
<dbReference type="EMBL" id="BPLF01000004">
    <property type="protein sequence ID" value="GIX65341.1"/>
    <property type="molecule type" value="Genomic_DNA"/>
</dbReference>
<dbReference type="SMART" id="SM00054">
    <property type="entry name" value="EFh"/>
    <property type="match status" value="2"/>
</dbReference>
<dbReference type="SUPFAM" id="SSF47473">
    <property type="entry name" value="EF-hand"/>
    <property type="match status" value="1"/>
</dbReference>
<feature type="domain" description="EF-hand" evidence="10">
    <location>
        <begin position="94"/>
        <end position="129"/>
    </location>
</feature>
<evidence type="ECO:0000256" key="4">
    <source>
        <dbReference type="ARBA" id="ARBA00022840"/>
    </source>
</evidence>
<dbReference type="GeneID" id="94196822"/>
<evidence type="ECO:0000259" key="10">
    <source>
        <dbReference type="PROSITE" id="PS50222"/>
    </source>
</evidence>
<organism evidence="11 12">
    <name type="scientific">Babesia caballi</name>
    <dbReference type="NCBI Taxonomy" id="5871"/>
    <lineage>
        <taxon>Eukaryota</taxon>
        <taxon>Sar</taxon>
        <taxon>Alveolata</taxon>
        <taxon>Apicomplexa</taxon>
        <taxon>Aconoidasida</taxon>
        <taxon>Piroplasmida</taxon>
        <taxon>Babesiidae</taxon>
        <taxon>Babesia</taxon>
    </lineage>
</organism>
<keyword evidence="11" id="KW-0418">Kinase</keyword>
<dbReference type="Pfam" id="PF00069">
    <property type="entry name" value="Pkinase"/>
    <property type="match status" value="1"/>
</dbReference>
<dbReference type="InterPro" id="IPR017441">
    <property type="entry name" value="Protein_kinase_ATP_BS"/>
</dbReference>
<dbReference type="InterPro" id="IPR000719">
    <property type="entry name" value="Prot_kinase_dom"/>
</dbReference>
<dbReference type="PROSITE" id="PS50222">
    <property type="entry name" value="EF_HAND_2"/>
    <property type="match status" value="1"/>
</dbReference>
<dbReference type="PANTHER" id="PTHR24347">
    <property type="entry name" value="SERINE/THREONINE-PROTEIN KINASE"/>
    <property type="match status" value="1"/>
</dbReference>
<dbReference type="RefSeq" id="XP_067717410.1">
    <property type="nucleotide sequence ID" value="XM_067861309.1"/>
</dbReference>
<dbReference type="Gene3D" id="1.10.238.10">
    <property type="entry name" value="EF-hand"/>
    <property type="match status" value="1"/>
</dbReference>
<dbReference type="InterPro" id="IPR002048">
    <property type="entry name" value="EF_hand_dom"/>
</dbReference>
<dbReference type="PROSITE" id="PS50003">
    <property type="entry name" value="PH_DOMAIN"/>
    <property type="match status" value="1"/>
</dbReference>
<evidence type="ECO:0000256" key="7">
    <source>
        <dbReference type="SAM" id="MobiDB-lite"/>
    </source>
</evidence>
<evidence type="ECO:0000313" key="12">
    <source>
        <dbReference type="Proteomes" id="UP001497744"/>
    </source>
</evidence>
<evidence type="ECO:0000256" key="5">
    <source>
        <dbReference type="ARBA" id="ARBA00024334"/>
    </source>
</evidence>
<accession>A0AAV4LYQ8</accession>
<comment type="caution">
    <text evidence="11">The sequence shown here is derived from an EMBL/GenBank/DDBJ whole genome shotgun (WGS) entry which is preliminary data.</text>
</comment>
<dbReference type="PROSITE" id="PS00108">
    <property type="entry name" value="PROTEIN_KINASE_ST"/>
    <property type="match status" value="1"/>
</dbReference>
<dbReference type="PROSITE" id="PS50011">
    <property type="entry name" value="PROTEIN_KINASE_DOM"/>
    <property type="match status" value="1"/>
</dbReference>
<feature type="binding site" evidence="6">
    <location>
        <position position="858"/>
    </location>
    <ligand>
        <name>ATP</name>
        <dbReference type="ChEBI" id="CHEBI:30616"/>
    </ligand>
</feature>
<evidence type="ECO:0000256" key="6">
    <source>
        <dbReference type="PROSITE-ProRule" id="PRU10141"/>
    </source>
</evidence>
<dbReference type="CDD" id="cd05117">
    <property type="entry name" value="STKc_CAMK"/>
    <property type="match status" value="1"/>
</dbReference>
<dbReference type="Proteomes" id="UP001497744">
    <property type="component" value="Unassembled WGS sequence"/>
</dbReference>
<dbReference type="Pfam" id="PF00169">
    <property type="entry name" value="PH"/>
    <property type="match status" value="1"/>
</dbReference>
<keyword evidence="4 6" id="KW-0067">ATP-binding</keyword>
<dbReference type="SUPFAM" id="SSF56112">
    <property type="entry name" value="Protein kinase-like (PK-like)"/>
    <property type="match status" value="1"/>
</dbReference>
<dbReference type="FunFam" id="3.30.200.20:FF:000042">
    <property type="entry name" value="Aurora kinase A"/>
    <property type="match status" value="1"/>
</dbReference>
<dbReference type="InterPro" id="IPR011993">
    <property type="entry name" value="PH-like_dom_sf"/>
</dbReference>
<reference evidence="11 12" key="1">
    <citation type="submission" date="2021-06" db="EMBL/GenBank/DDBJ databases">
        <title>Genome sequence of Babesia caballi.</title>
        <authorList>
            <person name="Yamagishi J."/>
            <person name="Kidaka T."/>
            <person name="Ochi A."/>
        </authorList>
    </citation>
    <scope>NUCLEOTIDE SEQUENCE [LARGE SCALE GENOMIC DNA]</scope>
    <source>
        <strain evidence="11">USDA-D6B2</strain>
    </source>
</reference>
<protein>
    <submittedName>
        <fullName evidence="11">Calcium dependent protein kinase CDPK7</fullName>
    </submittedName>
</protein>
<name>A0AAV4LYQ8_BABCB</name>
<feature type="domain" description="Protein kinase" evidence="9">
    <location>
        <begin position="829"/>
        <end position="1085"/>
    </location>
</feature>
<dbReference type="PROSITE" id="PS00107">
    <property type="entry name" value="PROTEIN_KINASE_ATP"/>
    <property type="match status" value="1"/>
</dbReference>
<dbReference type="InterPro" id="IPR008271">
    <property type="entry name" value="Ser/Thr_kinase_AS"/>
</dbReference>
<dbReference type="Gene3D" id="1.10.510.10">
    <property type="entry name" value="Transferase(Phosphotransferase) domain 1"/>
    <property type="match status" value="1"/>
</dbReference>
<dbReference type="AlphaFoldDB" id="A0AAV4LYQ8"/>
<gene>
    <name evidence="11" type="ORF">BcabD6B2_47760</name>
</gene>
<dbReference type="GO" id="GO:0005509">
    <property type="term" value="F:calcium ion binding"/>
    <property type="evidence" value="ECO:0007669"/>
    <property type="project" value="InterPro"/>
</dbReference>
<evidence type="ECO:0000256" key="3">
    <source>
        <dbReference type="ARBA" id="ARBA00022837"/>
    </source>
</evidence>
<dbReference type="InterPro" id="IPR011009">
    <property type="entry name" value="Kinase-like_dom_sf"/>
</dbReference>
<dbReference type="CDD" id="cd00051">
    <property type="entry name" value="EFh"/>
    <property type="match status" value="1"/>
</dbReference>